<dbReference type="Gramene" id="TraesCS5D02G156400.2">
    <property type="protein sequence ID" value="TraesCS5D02G156400.2"/>
    <property type="gene ID" value="TraesCS5D02G156400"/>
</dbReference>
<dbReference type="STRING" id="4565.A0A3B6MQU0"/>
<reference evidence="7" key="2">
    <citation type="submission" date="2018-10" db="UniProtKB">
        <authorList>
            <consortium name="EnsemblPlants"/>
        </authorList>
    </citation>
    <scope>IDENTIFICATION</scope>
</reference>
<evidence type="ECO:0000256" key="4">
    <source>
        <dbReference type="PROSITE-ProRule" id="PRU00453"/>
    </source>
</evidence>
<dbReference type="OMA" id="MICAFIR"/>
<dbReference type="CDD" id="cd21437">
    <property type="entry name" value="zf-HIT_ZNHIT1_like"/>
    <property type="match status" value="1"/>
</dbReference>
<keyword evidence="3" id="KW-0862">Zinc</keyword>
<dbReference type="Gramene" id="TraesCS5D03G0383800.2">
    <property type="protein sequence ID" value="TraesCS5D03G0383800.2.CDS"/>
    <property type="gene ID" value="TraesCS5D03G0383800"/>
</dbReference>
<evidence type="ECO:0000256" key="2">
    <source>
        <dbReference type="ARBA" id="ARBA00022771"/>
    </source>
</evidence>
<dbReference type="AlphaFoldDB" id="A0A3B6MQU0"/>
<dbReference type="Pfam" id="PF04438">
    <property type="entry name" value="zf-HIT"/>
    <property type="match status" value="1"/>
</dbReference>
<dbReference type="GO" id="GO:0000812">
    <property type="term" value="C:Swr1 complex"/>
    <property type="evidence" value="ECO:0000318"/>
    <property type="project" value="GO_Central"/>
</dbReference>
<evidence type="ECO:0000256" key="5">
    <source>
        <dbReference type="SAM" id="MobiDB-lite"/>
    </source>
</evidence>
<feature type="domain" description="HIT-type" evidence="6">
    <location>
        <begin position="136"/>
        <end position="168"/>
    </location>
</feature>
<proteinExistence type="predicted"/>
<evidence type="ECO:0000259" key="6">
    <source>
        <dbReference type="PROSITE" id="PS51083"/>
    </source>
</evidence>
<dbReference type="InterPro" id="IPR007529">
    <property type="entry name" value="Znf_HIT"/>
</dbReference>
<dbReference type="PANTHER" id="PTHR13093">
    <property type="entry name" value="ZINC FINGER HIT DOMAIN CONTAINING PROTEIN 1"/>
    <property type="match status" value="1"/>
</dbReference>
<name>A0A3B6MQU0_WHEAT</name>
<keyword evidence="1" id="KW-0479">Metal-binding</keyword>
<protein>
    <recommendedName>
        <fullName evidence="6">HIT-type domain-containing protein</fullName>
    </recommendedName>
</protein>
<dbReference type="Gramene" id="TraesRN5D0100402200.2">
    <property type="protein sequence ID" value="TraesRN5D0100402200.2"/>
    <property type="gene ID" value="TraesRN5D0100402200"/>
</dbReference>
<accession>A0A3B6MQU0</accession>
<keyword evidence="8" id="KW-1185">Reference proteome</keyword>
<evidence type="ECO:0000256" key="3">
    <source>
        <dbReference type="ARBA" id="ARBA00022833"/>
    </source>
</evidence>
<dbReference type="GO" id="GO:0008270">
    <property type="term" value="F:zinc ion binding"/>
    <property type="evidence" value="ECO:0007669"/>
    <property type="project" value="UniProtKB-UniRule"/>
</dbReference>
<sequence>MDGEEENSGPFRRTSSRTRRMASRMASALSSSDNRAQAALARLDALESDNAGVEVVDLNDDEYGSTDEEDHVLMQKKQSKNMKRKTRQGKALEKRAVRSFMDALQEANLEALPPHVPTYLRAAVGPPSTSSRRHYCSVCGNSSNYTCPRCGTRFCSCRCQVIHNDTRCPVGMWRLMICAFIRKKCLLYS</sequence>
<feature type="compositionally biased region" description="Low complexity" evidence="5">
    <location>
        <begin position="23"/>
        <end position="34"/>
    </location>
</feature>
<keyword evidence="2 4" id="KW-0863">Zinc-finger</keyword>
<evidence type="ECO:0000313" key="8">
    <source>
        <dbReference type="Proteomes" id="UP000019116"/>
    </source>
</evidence>
<evidence type="ECO:0000313" key="7">
    <source>
        <dbReference type="EnsemblPlants" id="TraesCS5D02G156400.2"/>
    </source>
</evidence>
<evidence type="ECO:0000256" key="1">
    <source>
        <dbReference type="ARBA" id="ARBA00022723"/>
    </source>
</evidence>
<feature type="region of interest" description="Disordered" evidence="5">
    <location>
        <begin position="1"/>
        <end position="34"/>
    </location>
</feature>
<dbReference type="InterPro" id="IPR039723">
    <property type="entry name" value="Vps71/ZNHIT1"/>
</dbReference>
<dbReference type="Gene3D" id="3.30.60.190">
    <property type="match status" value="1"/>
</dbReference>
<organism evidence="7">
    <name type="scientific">Triticum aestivum</name>
    <name type="common">Wheat</name>
    <dbReference type="NCBI Taxonomy" id="4565"/>
    <lineage>
        <taxon>Eukaryota</taxon>
        <taxon>Viridiplantae</taxon>
        <taxon>Streptophyta</taxon>
        <taxon>Embryophyta</taxon>
        <taxon>Tracheophyta</taxon>
        <taxon>Spermatophyta</taxon>
        <taxon>Magnoliopsida</taxon>
        <taxon>Liliopsida</taxon>
        <taxon>Poales</taxon>
        <taxon>Poaceae</taxon>
        <taxon>BOP clade</taxon>
        <taxon>Pooideae</taxon>
        <taxon>Triticodae</taxon>
        <taxon>Triticeae</taxon>
        <taxon>Triticinae</taxon>
        <taxon>Triticum</taxon>
    </lineage>
</organism>
<dbReference type="GO" id="GO:0031491">
    <property type="term" value="F:nucleosome binding"/>
    <property type="evidence" value="ECO:0000318"/>
    <property type="project" value="GO_Central"/>
</dbReference>
<dbReference type="PROSITE" id="PS51083">
    <property type="entry name" value="ZF_HIT"/>
    <property type="match status" value="1"/>
</dbReference>
<dbReference type="GO" id="GO:0006338">
    <property type="term" value="P:chromatin remodeling"/>
    <property type="evidence" value="ECO:0007669"/>
    <property type="project" value="InterPro"/>
</dbReference>
<dbReference type="SUPFAM" id="SSF144232">
    <property type="entry name" value="HIT/MYND zinc finger-like"/>
    <property type="match status" value="1"/>
</dbReference>
<reference evidence="7" key="1">
    <citation type="submission" date="2018-08" db="EMBL/GenBank/DDBJ databases">
        <authorList>
            <person name="Rossello M."/>
        </authorList>
    </citation>
    <scope>NUCLEOTIDE SEQUENCE [LARGE SCALE GENOMIC DNA]</scope>
    <source>
        <strain evidence="7">cv. Chinese Spring</strain>
    </source>
</reference>
<dbReference type="EnsemblPlants" id="TraesCS5D02G156400.2">
    <property type="protein sequence ID" value="TraesCS5D02G156400.2"/>
    <property type="gene ID" value="TraesCS5D02G156400"/>
</dbReference>
<dbReference type="Proteomes" id="UP000019116">
    <property type="component" value="Chromosome 5D"/>
</dbReference>